<dbReference type="AlphaFoldDB" id="A0A4V1BDR0"/>
<evidence type="ECO:0000313" key="8">
    <source>
        <dbReference type="EMBL" id="QBR91992.1"/>
    </source>
</evidence>
<dbReference type="InterPro" id="IPR014284">
    <property type="entry name" value="RNA_pol_sigma-70_dom"/>
</dbReference>
<dbReference type="InterPro" id="IPR007630">
    <property type="entry name" value="RNA_pol_sigma70_r4"/>
</dbReference>
<keyword evidence="1" id="KW-0805">Transcription regulation</keyword>
<dbReference type="Gene3D" id="1.20.120.1810">
    <property type="match status" value="1"/>
</dbReference>
<dbReference type="Gene3D" id="1.10.10.10">
    <property type="entry name" value="Winged helix-like DNA-binding domain superfamily/Winged helix DNA-binding domain"/>
    <property type="match status" value="2"/>
</dbReference>
<evidence type="ECO:0000313" key="9">
    <source>
        <dbReference type="Proteomes" id="UP000294894"/>
    </source>
</evidence>
<dbReference type="GO" id="GO:0003677">
    <property type="term" value="F:DNA binding"/>
    <property type="evidence" value="ECO:0007669"/>
    <property type="project" value="UniProtKB-KW"/>
</dbReference>
<proteinExistence type="predicted"/>
<dbReference type="Pfam" id="PF04539">
    <property type="entry name" value="Sigma70_r3"/>
    <property type="match status" value="1"/>
</dbReference>
<dbReference type="PANTHER" id="PTHR30385">
    <property type="entry name" value="SIGMA FACTOR F FLAGELLAR"/>
    <property type="match status" value="1"/>
</dbReference>
<dbReference type="Proteomes" id="UP000294894">
    <property type="component" value="Chromosome"/>
</dbReference>
<dbReference type="EMBL" id="CP038267">
    <property type="protein sequence ID" value="QBR91992.1"/>
    <property type="molecule type" value="Genomic_DNA"/>
</dbReference>
<dbReference type="PRINTS" id="PR00046">
    <property type="entry name" value="SIGMA70FCT"/>
</dbReference>
<evidence type="ECO:0000259" key="5">
    <source>
        <dbReference type="Pfam" id="PF04539"/>
    </source>
</evidence>
<dbReference type="InterPro" id="IPR036388">
    <property type="entry name" value="WH-like_DNA-bd_sf"/>
</dbReference>
<keyword evidence="9" id="KW-1185">Reference proteome</keyword>
<dbReference type="CDD" id="cd06171">
    <property type="entry name" value="Sigma70_r4"/>
    <property type="match status" value="1"/>
</dbReference>
<protein>
    <submittedName>
        <fullName evidence="8">Sigma-70 family RNA polymerase sigma factor</fullName>
    </submittedName>
</protein>
<dbReference type="NCBIfam" id="TIGR02937">
    <property type="entry name" value="sigma70-ECF"/>
    <property type="match status" value="1"/>
</dbReference>
<dbReference type="PANTHER" id="PTHR30385:SF4">
    <property type="entry name" value="RNA POLYMERASE SIGMA-E FACTOR"/>
    <property type="match status" value="1"/>
</dbReference>
<dbReference type="InterPro" id="IPR013325">
    <property type="entry name" value="RNA_pol_sigma_r2"/>
</dbReference>
<feature type="domain" description="RNA polymerase sigma-70 region 2" evidence="6">
    <location>
        <begin position="84"/>
        <end position="154"/>
    </location>
</feature>
<dbReference type="InterPro" id="IPR013324">
    <property type="entry name" value="RNA_pol_sigma_r3/r4-like"/>
</dbReference>
<feature type="domain" description="RNA polymerase sigma-70 region 3" evidence="5">
    <location>
        <begin position="166"/>
        <end position="219"/>
    </location>
</feature>
<name>A0A4V1BDR0_9ACTN</name>
<dbReference type="GO" id="GO:0016987">
    <property type="term" value="F:sigma factor activity"/>
    <property type="evidence" value="ECO:0007669"/>
    <property type="project" value="UniProtKB-KW"/>
</dbReference>
<dbReference type="KEGG" id="noy:EXE57_06650"/>
<evidence type="ECO:0000256" key="1">
    <source>
        <dbReference type="ARBA" id="ARBA00023015"/>
    </source>
</evidence>
<evidence type="ECO:0000256" key="3">
    <source>
        <dbReference type="ARBA" id="ARBA00023125"/>
    </source>
</evidence>
<sequence length="303" mass="33258">MRKEAASTLSGSPGRVIVASTATLLEWQGGPGRAAWTTFRGVPVVAKPPLQDTVRERRRRAAAALLAEIAIVPAERRRPLEDELIALHLGVAREVARRYRGRGLPLEDLEQVASLGLVKAVRAYDPAKATDFLGFAVPTIRGELRRHFRDHGWTIRPPRPVQEAQGSVTRARAELWQRLGRDPRPYEIASHLGVDEALVDEASRVDGCFTPASLDAAPEDGSAVADRLGGPEPGYALVEARVALRPLMRRLSPRERKILELRFCDDRTQAEIGREVGVTQMQVSRVLSALFARLRGELAGEAA</sequence>
<gene>
    <name evidence="8" type="ORF">EXE57_06650</name>
</gene>
<organism evidence="8 9">
    <name type="scientific">Nocardioides euryhalodurans</name>
    <dbReference type="NCBI Taxonomy" id="2518370"/>
    <lineage>
        <taxon>Bacteria</taxon>
        <taxon>Bacillati</taxon>
        <taxon>Actinomycetota</taxon>
        <taxon>Actinomycetes</taxon>
        <taxon>Propionibacteriales</taxon>
        <taxon>Nocardioidaceae</taxon>
        <taxon>Nocardioides</taxon>
    </lineage>
</organism>
<feature type="domain" description="RNA polymerase sigma-70 region 4" evidence="7">
    <location>
        <begin position="248"/>
        <end position="295"/>
    </location>
</feature>
<dbReference type="SUPFAM" id="SSF88946">
    <property type="entry name" value="Sigma2 domain of RNA polymerase sigma factors"/>
    <property type="match status" value="1"/>
</dbReference>
<dbReference type="Pfam" id="PF04545">
    <property type="entry name" value="Sigma70_r4"/>
    <property type="match status" value="1"/>
</dbReference>
<dbReference type="OrthoDB" id="9804285at2"/>
<dbReference type="InterPro" id="IPR000943">
    <property type="entry name" value="RNA_pol_sigma70"/>
</dbReference>
<dbReference type="GO" id="GO:0006352">
    <property type="term" value="P:DNA-templated transcription initiation"/>
    <property type="evidence" value="ECO:0007669"/>
    <property type="project" value="InterPro"/>
</dbReference>
<accession>A0A4V1BDR0</accession>
<keyword evidence="4" id="KW-0804">Transcription</keyword>
<evidence type="ECO:0000259" key="6">
    <source>
        <dbReference type="Pfam" id="PF04542"/>
    </source>
</evidence>
<keyword evidence="3" id="KW-0238">DNA-binding</keyword>
<evidence type="ECO:0000256" key="4">
    <source>
        <dbReference type="ARBA" id="ARBA00023163"/>
    </source>
</evidence>
<dbReference type="SUPFAM" id="SSF88659">
    <property type="entry name" value="Sigma3 and sigma4 domains of RNA polymerase sigma factors"/>
    <property type="match status" value="2"/>
</dbReference>
<reference evidence="8 9" key="1">
    <citation type="submission" date="2019-03" db="EMBL/GenBank/DDBJ databases">
        <title>Three New Species of Nocardioides, Nocardioides euryhalodurans sp. nov., Nocardioides seonyuensis sp. nov. and Nocardioides eburneoflavus sp. nov., Iolated from Soil.</title>
        <authorList>
            <person name="Roh S.G."/>
            <person name="Lee C."/>
            <person name="Kim M.-K."/>
            <person name="Kim S.B."/>
        </authorList>
    </citation>
    <scope>NUCLEOTIDE SEQUENCE [LARGE SCALE GENOMIC DNA]</scope>
    <source>
        <strain evidence="8 9">MMS17-SY117</strain>
    </source>
</reference>
<dbReference type="InterPro" id="IPR007627">
    <property type="entry name" value="RNA_pol_sigma70_r2"/>
</dbReference>
<dbReference type="Pfam" id="PF04542">
    <property type="entry name" value="Sigma70_r2"/>
    <property type="match status" value="1"/>
</dbReference>
<dbReference type="InterPro" id="IPR007624">
    <property type="entry name" value="RNA_pol_sigma70_r3"/>
</dbReference>
<evidence type="ECO:0000259" key="7">
    <source>
        <dbReference type="Pfam" id="PF04545"/>
    </source>
</evidence>
<evidence type="ECO:0000256" key="2">
    <source>
        <dbReference type="ARBA" id="ARBA00023082"/>
    </source>
</evidence>
<keyword evidence="2" id="KW-0731">Sigma factor</keyword>